<evidence type="ECO:0000256" key="4">
    <source>
        <dbReference type="ARBA" id="ARBA00023014"/>
    </source>
</evidence>
<comment type="caution">
    <text evidence="7">The sequence shown here is derived from an EMBL/GenBank/DDBJ whole genome shotgun (WGS) entry which is preliminary data.</text>
</comment>
<evidence type="ECO:0000313" key="7">
    <source>
        <dbReference type="EMBL" id="MDJ1159611.1"/>
    </source>
</evidence>
<sequence>MAGEKPRVFACSCEDTMPLDAETIRRGLPDSGLRTCRQLCRSQLDLFRAALAEAGPLVVGCTQEAPLFEEVAGESGFAAPLTFANLRETGGWSAEARAAGPKMAALLAAAALDMPDTPMVSLKSEGVALVYGRDATAIDLAHRLADVLDVTVLLTRPGEIVPPRRTDFPVLKGTIKTAKGHLGAFELTVDGFAQPAPSSRAGLAFGPERNGTVSRCDIVIDVSGGVPLFPAHDLRPGYLRADPGDRAAVERLAFEASQLVGEFDKPRYVAFDAALCAHSRSRKTGCTRCLDLCPTGAITPAGDHVAIDPAVCAGCGACAAVCPTGAATYALPPAGSLLARLRAMLVAYAETGGRTPVLLLHDADHGEPLIDALARFGDGLPANVLPVAVNEVTQVGLDVVAAAMACGAAAVRFLTRARPKHDLTGLYRTIDYANAVLRPLGFGEGLAATIETDDPDGLAAALAAVKPGTPPTEPARFLPLGSGRELLSLTMRELHRAAPTPVDVVPMPERAPFGTVHVDTEGCTLCLACVSACPTGALSDDPDRPTLRFSEDRCVQCGLCQATCPEKVISLEPRIDFGAWGAPPKVVKEEEPFHCISCGKPFGTRSTIERIVARLEGKHWMFAGENARRIAVVKMCDDCRVEAVVNEGFDPHGATERPKPRMSEDYLRERDAANGKDPLA</sequence>
<evidence type="ECO:0000256" key="5">
    <source>
        <dbReference type="SAM" id="MobiDB-lite"/>
    </source>
</evidence>
<dbReference type="Pfam" id="PF13187">
    <property type="entry name" value="Fer4_9"/>
    <property type="match status" value="1"/>
</dbReference>
<dbReference type="Pfam" id="PF12838">
    <property type="entry name" value="Fer4_7"/>
    <property type="match status" value="1"/>
</dbReference>
<organism evidence="7 8">
    <name type="scientific">Chelatococcus albus</name>
    <dbReference type="NCBI Taxonomy" id="3047466"/>
    <lineage>
        <taxon>Bacteria</taxon>
        <taxon>Pseudomonadati</taxon>
        <taxon>Pseudomonadota</taxon>
        <taxon>Alphaproteobacteria</taxon>
        <taxon>Hyphomicrobiales</taxon>
        <taxon>Chelatococcaceae</taxon>
        <taxon>Chelatococcus</taxon>
    </lineage>
</organism>
<evidence type="ECO:0000256" key="1">
    <source>
        <dbReference type="ARBA" id="ARBA00022485"/>
    </source>
</evidence>
<dbReference type="SUPFAM" id="SSF54862">
    <property type="entry name" value="4Fe-4S ferredoxins"/>
    <property type="match status" value="1"/>
</dbReference>
<keyword evidence="8" id="KW-1185">Reference proteome</keyword>
<dbReference type="InterPro" id="IPR050572">
    <property type="entry name" value="Fe-S_Ferredoxin"/>
</dbReference>
<keyword evidence="4" id="KW-0411">Iron-sulfur</keyword>
<dbReference type="Proteomes" id="UP001321492">
    <property type="component" value="Unassembled WGS sequence"/>
</dbReference>
<evidence type="ECO:0000259" key="6">
    <source>
        <dbReference type="PROSITE" id="PS51379"/>
    </source>
</evidence>
<evidence type="ECO:0000313" key="8">
    <source>
        <dbReference type="Proteomes" id="UP001321492"/>
    </source>
</evidence>
<dbReference type="Gene3D" id="3.30.70.20">
    <property type="match status" value="3"/>
</dbReference>
<name>A0ABT7AM01_9HYPH</name>
<proteinExistence type="predicted"/>
<reference evidence="7 8" key="1">
    <citation type="submission" date="2023-05" db="EMBL/GenBank/DDBJ databases">
        <title>Chelatococcus sp. nov., a moderately thermophilic bacterium isolated from hot spring microbial mat.</title>
        <authorList>
            <person name="Hu C.-J."/>
            <person name="Li W.-J."/>
        </authorList>
    </citation>
    <scope>NUCLEOTIDE SEQUENCE [LARGE SCALE GENOMIC DNA]</scope>
    <source>
        <strain evidence="7 8">SYSU G07232</strain>
    </source>
</reference>
<dbReference type="PROSITE" id="PS51379">
    <property type="entry name" value="4FE4S_FER_2"/>
    <property type="match status" value="3"/>
</dbReference>
<feature type="domain" description="4Fe-4S ferredoxin-type" evidence="6">
    <location>
        <begin position="303"/>
        <end position="332"/>
    </location>
</feature>
<evidence type="ECO:0000256" key="3">
    <source>
        <dbReference type="ARBA" id="ARBA00023004"/>
    </source>
</evidence>
<keyword evidence="3" id="KW-0408">Iron</keyword>
<feature type="domain" description="4Fe-4S ferredoxin-type" evidence="6">
    <location>
        <begin position="545"/>
        <end position="574"/>
    </location>
</feature>
<dbReference type="InterPro" id="IPR017900">
    <property type="entry name" value="4Fe4S_Fe_S_CS"/>
</dbReference>
<dbReference type="RefSeq" id="WP_283741611.1">
    <property type="nucleotide sequence ID" value="NZ_JASJEV010000011.1"/>
</dbReference>
<evidence type="ECO:0000256" key="2">
    <source>
        <dbReference type="ARBA" id="ARBA00022723"/>
    </source>
</evidence>
<dbReference type="PANTHER" id="PTHR43687">
    <property type="entry name" value="ADENYLYLSULFATE REDUCTASE, BETA SUBUNIT"/>
    <property type="match status" value="1"/>
</dbReference>
<feature type="region of interest" description="Disordered" evidence="5">
    <location>
        <begin position="650"/>
        <end position="680"/>
    </location>
</feature>
<protein>
    <submittedName>
        <fullName evidence="7">4Fe-4S binding protein</fullName>
    </submittedName>
</protein>
<keyword evidence="1" id="KW-0004">4Fe-4S</keyword>
<dbReference type="InterPro" id="IPR017896">
    <property type="entry name" value="4Fe4S_Fe-S-bd"/>
</dbReference>
<dbReference type="PROSITE" id="PS00198">
    <property type="entry name" value="4FE4S_FER_1"/>
    <property type="match status" value="3"/>
</dbReference>
<gene>
    <name evidence="7" type="ORF">QNA08_15405</name>
</gene>
<accession>A0ABT7AM01</accession>
<dbReference type="EMBL" id="JASJEV010000011">
    <property type="protein sequence ID" value="MDJ1159611.1"/>
    <property type="molecule type" value="Genomic_DNA"/>
</dbReference>
<dbReference type="PANTHER" id="PTHR43687:SF4">
    <property type="entry name" value="BLR5484 PROTEIN"/>
    <property type="match status" value="1"/>
</dbReference>
<feature type="domain" description="4Fe-4S ferredoxin-type" evidence="6">
    <location>
        <begin position="514"/>
        <end position="543"/>
    </location>
</feature>
<keyword evidence="2" id="KW-0479">Metal-binding</keyword>